<feature type="transmembrane region" description="Helical" evidence="1">
    <location>
        <begin position="45"/>
        <end position="65"/>
    </location>
</feature>
<name>A0A7M1CIV7_9CAUD</name>
<protein>
    <submittedName>
        <fullName evidence="2">Holin</fullName>
    </submittedName>
</protein>
<keyword evidence="1" id="KW-0472">Membrane</keyword>
<dbReference type="EMBL" id="MT889364">
    <property type="protein sequence ID" value="QOP64226.1"/>
    <property type="molecule type" value="Genomic_DNA"/>
</dbReference>
<dbReference type="Proteomes" id="UP000593988">
    <property type="component" value="Segment"/>
</dbReference>
<evidence type="ECO:0000313" key="2">
    <source>
        <dbReference type="EMBL" id="QOP64226.1"/>
    </source>
</evidence>
<keyword evidence="1" id="KW-1133">Transmembrane helix</keyword>
<accession>A0A7M1CIV7</accession>
<feature type="transmembrane region" description="Helical" evidence="1">
    <location>
        <begin position="21"/>
        <end position="39"/>
    </location>
</feature>
<organism evidence="2 3">
    <name type="scientific">Arthrobacter phage Yavru</name>
    <dbReference type="NCBI Taxonomy" id="2776857"/>
    <lineage>
        <taxon>Viruses</taxon>
        <taxon>Duplodnaviria</taxon>
        <taxon>Heunggongvirae</taxon>
        <taxon>Uroviricota</taxon>
        <taxon>Caudoviricetes</taxon>
        <taxon>Whytuvirus</taxon>
        <taxon>Whytuvirus yavru</taxon>
    </lineage>
</organism>
<proteinExistence type="predicted"/>
<dbReference type="KEGG" id="vg:80090831"/>
<evidence type="ECO:0000313" key="3">
    <source>
        <dbReference type="Proteomes" id="UP000593988"/>
    </source>
</evidence>
<keyword evidence="1" id="KW-0812">Transmembrane</keyword>
<dbReference type="GeneID" id="80090831"/>
<dbReference type="RefSeq" id="YP_010761579.1">
    <property type="nucleotide sequence ID" value="NC_073600.1"/>
</dbReference>
<reference evidence="2 3" key="1">
    <citation type="submission" date="2020-08" db="EMBL/GenBank/DDBJ databases">
        <authorList>
            <person name="Ulker M."/>
            <person name="Siddiqui F.A."/>
            <person name="Anastasi R.E."/>
            <person name="Conroy D.J."/>
            <person name="Edwards E.G."/>
            <person name="Gerton T.J."/>
            <person name="Laizure I.E."/>
            <person name="Reynolds J.D."/>
            <person name="Ouellette S.K."/>
            <person name="Duggan K.O."/>
            <person name="Johnson K.C."/>
            <person name="MacLea K.S."/>
            <person name="Gurney S.M.R."/>
            <person name="Garlena R.A."/>
            <person name="Russell D.A."/>
            <person name="Pope W.H."/>
            <person name="Jacobs-Sera D."/>
            <person name="Hatfull G.F."/>
        </authorList>
    </citation>
    <scope>NUCLEOTIDE SEQUENCE [LARGE SCALE GENOMIC DNA]</scope>
</reference>
<evidence type="ECO:0000256" key="1">
    <source>
        <dbReference type="SAM" id="Phobius"/>
    </source>
</evidence>
<gene>
    <name evidence="2" type="primary">13</name>
    <name evidence="2" type="ORF">SEA_YAVRU_13</name>
</gene>
<keyword evidence="3" id="KW-1185">Reference proteome</keyword>
<sequence length="78" mass="8271">MTGRHTPVNPARFIPSPKIRAYVYSLLIAAGPVVVFYGLMSREEVALWIGFGGTVLSPAGILALANTPKGSRDDTAGR</sequence>